<gene>
    <name evidence="6" type="ORF">PUT78_00835</name>
</gene>
<keyword evidence="7" id="KW-1185">Reference proteome</keyword>
<name>A0ABT5T3D7_9RHOB</name>
<comment type="caution">
    <text evidence="6">The sequence shown here is derived from an EMBL/GenBank/DDBJ whole genome shotgun (WGS) entry which is preliminary data.</text>
</comment>
<keyword evidence="4" id="KW-0964">Secreted</keyword>
<feature type="signal peptide" evidence="4">
    <location>
        <begin position="1"/>
        <end position="23"/>
    </location>
</feature>
<organism evidence="6 7">
    <name type="scientific">Roseinatronobacter alkalisoli</name>
    <dbReference type="NCBI Taxonomy" id="3028235"/>
    <lineage>
        <taxon>Bacteria</taxon>
        <taxon>Pseudomonadati</taxon>
        <taxon>Pseudomonadota</taxon>
        <taxon>Alphaproteobacteria</taxon>
        <taxon>Rhodobacterales</taxon>
        <taxon>Paracoccaceae</taxon>
        <taxon>Roseinatronobacter</taxon>
    </lineage>
</organism>
<keyword evidence="3 4" id="KW-0732">Signal</keyword>
<dbReference type="RefSeq" id="WP_274350101.1">
    <property type="nucleotide sequence ID" value="NZ_JAQZSM010000001.1"/>
</dbReference>
<feature type="chain" id="PRO_5044956613" description="Phosphate-binding protein" evidence="4">
    <location>
        <begin position="24"/>
        <end position="321"/>
    </location>
</feature>
<keyword evidence="4" id="KW-0592">Phosphate transport</keyword>
<dbReference type="SUPFAM" id="SSF53850">
    <property type="entry name" value="Periplasmic binding protein-like II"/>
    <property type="match status" value="1"/>
</dbReference>
<dbReference type="Gene3D" id="3.40.190.10">
    <property type="entry name" value="Periplasmic binding protein-like II"/>
    <property type="match status" value="2"/>
</dbReference>
<dbReference type="PANTHER" id="PTHR30570">
    <property type="entry name" value="PERIPLASMIC PHOSPHATE BINDING COMPONENT OF PHOSPHATE ABC TRANSPORTER"/>
    <property type="match status" value="1"/>
</dbReference>
<evidence type="ECO:0000313" key="7">
    <source>
        <dbReference type="Proteomes" id="UP001431784"/>
    </source>
</evidence>
<dbReference type="InterPro" id="IPR024370">
    <property type="entry name" value="PBP_domain"/>
</dbReference>
<feature type="domain" description="PBP" evidence="5">
    <location>
        <begin position="35"/>
        <end position="292"/>
    </location>
</feature>
<evidence type="ECO:0000256" key="3">
    <source>
        <dbReference type="ARBA" id="ARBA00022729"/>
    </source>
</evidence>
<evidence type="ECO:0000256" key="2">
    <source>
        <dbReference type="ARBA" id="ARBA00022448"/>
    </source>
</evidence>
<dbReference type="InterPro" id="IPR050811">
    <property type="entry name" value="Phosphate_ABC_transporter"/>
</dbReference>
<proteinExistence type="inferred from homology"/>
<dbReference type="PANTHER" id="PTHR30570:SF6">
    <property type="entry name" value="PHOSPHATE-BINDING PROTEIN PSTS"/>
    <property type="match status" value="1"/>
</dbReference>
<comment type="subcellular location">
    <subcellularLocation>
        <location evidence="4">Periplasm</location>
    </subcellularLocation>
    <subcellularLocation>
        <location evidence="4">Secreted</location>
    </subcellularLocation>
</comment>
<dbReference type="CDD" id="cd13566">
    <property type="entry name" value="PBP2_phosphate"/>
    <property type="match status" value="1"/>
</dbReference>
<evidence type="ECO:0000313" key="6">
    <source>
        <dbReference type="EMBL" id="MDD7969630.1"/>
    </source>
</evidence>
<keyword evidence="2 4" id="KW-0813">Transport</keyword>
<dbReference type="Pfam" id="PF12849">
    <property type="entry name" value="PBP_like_2"/>
    <property type="match status" value="1"/>
</dbReference>
<comment type="function">
    <text evidence="4">Involved in the system for phosphate transport across the cytoplasmic membrane.</text>
</comment>
<evidence type="ECO:0000256" key="4">
    <source>
        <dbReference type="RuleBase" id="RU367119"/>
    </source>
</evidence>
<reference evidence="6" key="1">
    <citation type="submission" date="2023-02" db="EMBL/GenBank/DDBJ databases">
        <title>Description of Roseinatronobacter alkalisoli sp. nov., an alkaliphilic bacerium isolated from soda soil.</title>
        <authorList>
            <person name="Wei W."/>
        </authorList>
    </citation>
    <scope>NUCLEOTIDE SEQUENCE</scope>
    <source>
        <strain evidence="6">HJB301</strain>
    </source>
</reference>
<keyword evidence="4" id="KW-0574">Periplasm</keyword>
<dbReference type="Proteomes" id="UP001431784">
    <property type="component" value="Unassembled WGS sequence"/>
</dbReference>
<evidence type="ECO:0000256" key="1">
    <source>
        <dbReference type="ARBA" id="ARBA00008725"/>
    </source>
</evidence>
<comment type="similarity">
    <text evidence="1 4">Belongs to the PstS family.</text>
</comment>
<dbReference type="InterPro" id="IPR011862">
    <property type="entry name" value="Phos-bd"/>
</dbReference>
<dbReference type="NCBIfam" id="TIGR02136">
    <property type="entry name" value="ptsS_2"/>
    <property type="match status" value="1"/>
</dbReference>
<dbReference type="EMBL" id="JAQZSM010000001">
    <property type="protein sequence ID" value="MDD7969630.1"/>
    <property type="molecule type" value="Genomic_DNA"/>
</dbReference>
<protein>
    <recommendedName>
        <fullName evidence="4">Phosphate-binding protein</fullName>
    </recommendedName>
</protein>
<sequence length="321" mass="33986">MRTSFTLSVAASALALTAGMANAQNVDPSLPTYEAASGVSGNLTSIGSDTLNNLMTLWSEGFRSFYPNVAVQVQGAGSGTAPPALVEGTAQFGPMSRAMRGSEIEEFEARYGYPPIPMRGAIDAIGVFVHRDNPVTCLSLQEVDAIFSSTRAGGADAPITTWGEVGATGEWADRPIATYGRNSASGTYGYFKDVALFGGDYSPEVREQPGSSTVIQGVAADIGGIGYSGVGYGTADVRALEIRGDDGNCYSTDDAPEGTYPIARFLYVYMNVDPNAEMEPLRAEFVRYVYSQQGQNDVVRAGFFPVTARIADMDLEAFGLK</sequence>
<accession>A0ABT5T3D7</accession>
<evidence type="ECO:0000259" key="5">
    <source>
        <dbReference type="Pfam" id="PF12849"/>
    </source>
</evidence>